<protein>
    <submittedName>
        <fullName evidence="8">Dihydroxy-acid dehydratase</fullName>
    </submittedName>
</protein>
<dbReference type="PANTHER" id="PTHR43183:SF1">
    <property type="entry name" value="HYPOTHETICAL DIHYDROXY-ACID DEHYDRATASE (EUROFUNG)-RELATED"/>
    <property type="match status" value="1"/>
</dbReference>
<dbReference type="InterPro" id="IPR037237">
    <property type="entry name" value="IlvD/EDD_N"/>
</dbReference>
<dbReference type="InterPro" id="IPR000581">
    <property type="entry name" value="ILV_EDD_N"/>
</dbReference>
<dbReference type="InterPro" id="IPR052352">
    <property type="entry name" value="Sugar_Degrad_Dehydratases"/>
</dbReference>
<keyword evidence="4" id="KW-0411">Iron-sulfur</keyword>
<dbReference type="STRING" id="1685382.AVJ23_17995"/>
<dbReference type="AlphaFoldDB" id="A0A0W7WFU1"/>
<gene>
    <name evidence="8" type="ORF">AVJ23_17995</name>
</gene>
<dbReference type="GO" id="GO:0046872">
    <property type="term" value="F:metal ion binding"/>
    <property type="evidence" value="ECO:0007669"/>
    <property type="project" value="UniProtKB-KW"/>
</dbReference>
<evidence type="ECO:0000256" key="3">
    <source>
        <dbReference type="ARBA" id="ARBA00023004"/>
    </source>
</evidence>
<evidence type="ECO:0000256" key="2">
    <source>
        <dbReference type="ARBA" id="ARBA00022723"/>
    </source>
</evidence>
<evidence type="ECO:0000256" key="4">
    <source>
        <dbReference type="ARBA" id="ARBA00023014"/>
    </source>
</evidence>
<dbReference type="SUPFAM" id="SSF143975">
    <property type="entry name" value="IlvD/EDD N-terminal domain-like"/>
    <property type="match status" value="1"/>
</dbReference>
<dbReference type="EMBL" id="LPXO01000014">
    <property type="protein sequence ID" value="KUF09336.1"/>
    <property type="molecule type" value="Genomic_DNA"/>
</dbReference>
<dbReference type="GO" id="GO:0051536">
    <property type="term" value="F:iron-sulfur cluster binding"/>
    <property type="evidence" value="ECO:0007669"/>
    <property type="project" value="UniProtKB-KW"/>
</dbReference>
<comment type="similarity">
    <text evidence="1">Belongs to the IlvD/Edd family.</text>
</comment>
<accession>A0A0W7WFU1</accession>
<dbReference type="Proteomes" id="UP000054396">
    <property type="component" value="Unassembled WGS sequence"/>
</dbReference>
<organism evidence="8 9">
    <name type="scientific">Pseudoponticoccus marisrubri</name>
    <dbReference type="NCBI Taxonomy" id="1685382"/>
    <lineage>
        <taxon>Bacteria</taxon>
        <taxon>Pseudomonadati</taxon>
        <taxon>Pseudomonadota</taxon>
        <taxon>Alphaproteobacteria</taxon>
        <taxon>Rhodobacterales</taxon>
        <taxon>Roseobacteraceae</taxon>
        <taxon>Pseudoponticoccus</taxon>
    </lineage>
</organism>
<dbReference type="SUPFAM" id="SSF52016">
    <property type="entry name" value="LeuD/IlvD-like"/>
    <property type="match status" value="1"/>
</dbReference>
<keyword evidence="2" id="KW-0479">Metal-binding</keyword>
<keyword evidence="5" id="KW-0456">Lyase</keyword>
<evidence type="ECO:0000313" key="8">
    <source>
        <dbReference type="EMBL" id="KUF09336.1"/>
    </source>
</evidence>
<name>A0A0W7WFU1_9RHOB</name>
<feature type="domain" description="Dihydroxy-acid/6-phosphogluconate dehydratase C-terminal" evidence="7">
    <location>
        <begin position="368"/>
        <end position="562"/>
    </location>
</feature>
<sequence length="580" mass="62655">MTFKPADWPRRLRSQEWYGGTSRDVIYHRGWLKNQGYPDDLFDGRPIIGVLNTWSDLTPCNGHLRELVEKVKAGIWEAGGFPVEVPVFSASENTFRPTAMMFRNLAALSIEEQIRGQPVDGCVLLVGCDKTTPSLLMAAASCDLPSIVVTGGPMLNGYFQGERVGSGTHLWRFSEAVKAGEMTQEEFLEAEQSMSRSTGTCNTMGTASTMASMAEALGMALSGNAAIPAVDSRRRVMAQLSGRRIVQMVKDDLKPSDVMTRPAFENAIRTNGAIGGSTNAVVHLLAIAGRVGLDLTLDDWDRCGRDVATIVNLLPSGEYLMEEFFYAGGLPVVLRQLGEDGLLHRDALTVSGGTIWDEVREARNWNSDVIRPVAQALTPQGGIAVLKGNLAPKGAVLKPSAASPHLMQHRGRAVVFEDIDDYKARIGDEALEIDETCVMVLKNCGPKGYPGMAEVGNMGLPPKILRKGITDMVRISDARMSGTAYGTVILHTSPEAAAGGPLAVVRTGDMIEIDVAARRLHLDISEQELQTRLSAWQPVHETPPSGYAWLHQAHVEGADTGADLDFLKGCRGAPVGKDSH</sequence>
<comment type="caution">
    <text evidence="8">The sequence shown here is derived from an EMBL/GenBank/DDBJ whole genome shotgun (WGS) entry which is preliminary data.</text>
</comment>
<evidence type="ECO:0000313" key="9">
    <source>
        <dbReference type="Proteomes" id="UP000054396"/>
    </source>
</evidence>
<dbReference type="Gene3D" id="3.50.30.80">
    <property type="entry name" value="IlvD/EDD C-terminal domain-like"/>
    <property type="match status" value="1"/>
</dbReference>
<dbReference type="NCBIfam" id="NF004784">
    <property type="entry name" value="PRK06131.1"/>
    <property type="match status" value="1"/>
</dbReference>
<dbReference type="NCBIfam" id="NF009560">
    <property type="entry name" value="PRK13017.1"/>
    <property type="match status" value="1"/>
</dbReference>
<evidence type="ECO:0000259" key="7">
    <source>
        <dbReference type="Pfam" id="PF24877"/>
    </source>
</evidence>
<evidence type="ECO:0000259" key="6">
    <source>
        <dbReference type="Pfam" id="PF00920"/>
    </source>
</evidence>
<dbReference type="PANTHER" id="PTHR43183">
    <property type="entry name" value="HYPOTHETICAL DIHYDROXYACID DEHYDRATASE (EUROFUNG)-RELATED"/>
    <property type="match status" value="1"/>
</dbReference>
<evidence type="ECO:0000256" key="1">
    <source>
        <dbReference type="ARBA" id="ARBA00006486"/>
    </source>
</evidence>
<keyword evidence="3" id="KW-0408">Iron</keyword>
<dbReference type="InterPro" id="IPR056740">
    <property type="entry name" value="ILV_EDD_C"/>
</dbReference>
<dbReference type="Pfam" id="PF00920">
    <property type="entry name" value="ILVD_EDD_N"/>
    <property type="match status" value="1"/>
</dbReference>
<dbReference type="InterPro" id="IPR042096">
    <property type="entry name" value="Dihydro-acid_dehy_C"/>
</dbReference>
<keyword evidence="9" id="KW-1185">Reference proteome</keyword>
<dbReference type="RefSeq" id="WP_058863614.1">
    <property type="nucleotide sequence ID" value="NZ_LPXO01000014.1"/>
</dbReference>
<dbReference type="GO" id="GO:0016836">
    <property type="term" value="F:hydro-lyase activity"/>
    <property type="evidence" value="ECO:0007669"/>
    <property type="project" value="UniProtKB-ARBA"/>
</dbReference>
<dbReference type="NCBIfam" id="NF009559">
    <property type="entry name" value="PRK13016.1"/>
    <property type="match status" value="1"/>
</dbReference>
<proteinExistence type="inferred from homology"/>
<reference evidence="8 9" key="1">
    <citation type="submission" date="2015-12" db="EMBL/GenBank/DDBJ databases">
        <authorList>
            <person name="Shamseldin A."/>
            <person name="Moawad H."/>
            <person name="Abd El-Rahim W.M."/>
            <person name="Sadowsky M.J."/>
        </authorList>
    </citation>
    <scope>NUCLEOTIDE SEQUENCE [LARGE SCALE GENOMIC DNA]</scope>
    <source>
        <strain evidence="8 9">SJ5A-1</strain>
    </source>
</reference>
<feature type="domain" description="Dihydroxy-acid/6-phosphogluconate dehydratase N-terminal" evidence="6">
    <location>
        <begin position="45"/>
        <end position="357"/>
    </location>
</feature>
<dbReference type="FunFam" id="3.50.30.80:FF:000001">
    <property type="entry name" value="Dihydroxy-acid dehydratase"/>
    <property type="match status" value="1"/>
</dbReference>
<evidence type="ECO:0000256" key="5">
    <source>
        <dbReference type="ARBA" id="ARBA00023239"/>
    </source>
</evidence>
<dbReference type="Pfam" id="PF24877">
    <property type="entry name" value="ILV_EDD_C"/>
    <property type="match status" value="1"/>
</dbReference>
<dbReference type="OrthoDB" id="9807077at2"/>